<accession>A0A5B7HJC5</accession>
<dbReference type="AlphaFoldDB" id="A0A5B7HJC5"/>
<dbReference type="EMBL" id="VSRR010030454">
    <property type="protein sequence ID" value="MPC70056.1"/>
    <property type="molecule type" value="Genomic_DNA"/>
</dbReference>
<evidence type="ECO:0000256" key="1">
    <source>
        <dbReference type="SAM" id="MobiDB-lite"/>
    </source>
</evidence>
<evidence type="ECO:0000313" key="4">
    <source>
        <dbReference type="Proteomes" id="UP000324222"/>
    </source>
</evidence>
<keyword evidence="2" id="KW-0732">Signal</keyword>
<name>A0A5B7HJC5_PORTR</name>
<dbReference type="Proteomes" id="UP000324222">
    <property type="component" value="Unassembled WGS sequence"/>
</dbReference>
<sequence>MKTITFSCILSTVFHFISAENKESNESAKVGVSHSPPQVGSEESHQMFSWMQSSNQMSLINTSFSTKAAFEEYRCAACCKNSSVTVAEEA</sequence>
<evidence type="ECO:0000256" key="2">
    <source>
        <dbReference type="SAM" id="SignalP"/>
    </source>
</evidence>
<proteinExistence type="predicted"/>
<gene>
    <name evidence="3" type="ORF">E2C01_064293</name>
</gene>
<feature type="signal peptide" evidence="2">
    <location>
        <begin position="1"/>
        <end position="19"/>
    </location>
</feature>
<feature type="region of interest" description="Disordered" evidence="1">
    <location>
        <begin position="23"/>
        <end position="47"/>
    </location>
</feature>
<evidence type="ECO:0000313" key="3">
    <source>
        <dbReference type="EMBL" id="MPC70056.1"/>
    </source>
</evidence>
<keyword evidence="4" id="KW-1185">Reference proteome</keyword>
<comment type="caution">
    <text evidence="3">The sequence shown here is derived from an EMBL/GenBank/DDBJ whole genome shotgun (WGS) entry which is preliminary data.</text>
</comment>
<protein>
    <submittedName>
        <fullName evidence="3">Uncharacterized protein</fullName>
    </submittedName>
</protein>
<feature type="chain" id="PRO_5022692322" evidence="2">
    <location>
        <begin position="20"/>
        <end position="90"/>
    </location>
</feature>
<organism evidence="3 4">
    <name type="scientific">Portunus trituberculatus</name>
    <name type="common">Swimming crab</name>
    <name type="synonym">Neptunus trituberculatus</name>
    <dbReference type="NCBI Taxonomy" id="210409"/>
    <lineage>
        <taxon>Eukaryota</taxon>
        <taxon>Metazoa</taxon>
        <taxon>Ecdysozoa</taxon>
        <taxon>Arthropoda</taxon>
        <taxon>Crustacea</taxon>
        <taxon>Multicrustacea</taxon>
        <taxon>Malacostraca</taxon>
        <taxon>Eumalacostraca</taxon>
        <taxon>Eucarida</taxon>
        <taxon>Decapoda</taxon>
        <taxon>Pleocyemata</taxon>
        <taxon>Brachyura</taxon>
        <taxon>Eubrachyura</taxon>
        <taxon>Portunoidea</taxon>
        <taxon>Portunidae</taxon>
        <taxon>Portuninae</taxon>
        <taxon>Portunus</taxon>
    </lineage>
</organism>
<reference evidence="3 4" key="1">
    <citation type="submission" date="2019-05" db="EMBL/GenBank/DDBJ databases">
        <title>Another draft genome of Portunus trituberculatus and its Hox gene families provides insights of decapod evolution.</title>
        <authorList>
            <person name="Jeong J.-H."/>
            <person name="Song I."/>
            <person name="Kim S."/>
            <person name="Choi T."/>
            <person name="Kim D."/>
            <person name="Ryu S."/>
            <person name="Kim W."/>
        </authorList>
    </citation>
    <scope>NUCLEOTIDE SEQUENCE [LARGE SCALE GENOMIC DNA]</scope>
    <source>
        <tissue evidence="3">Muscle</tissue>
    </source>
</reference>